<accession>A0ABN2RT80</accession>
<evidence type="ECO:0000313" key="4">
    <source>
        <dbReference type="Proteomes" id="UP001500326"/>
    </source>
</evidence>
<proteinExistence type="predicted"/>
<reference evidence="3 4" key="1">
    <citation type="journal article" date="2019" name="Int. J. Syst. Evol. Microbiol.">
        <title>The Global Catalogue of Microorganisms (GCM) 10K type strain sequencing project: providing services to taxonomists for standard genome sequencing and annotation.</title>
        <authorList>
            <consortium name="The Broad Institute Genomics Platform"/>
            <consortium name="The Broad Institute Genome Sequencing Center for Infectious Disease"/>
            <person name="Wu L."/>
            <person name="Ma J."/>
        </authorList>
    </citation>
    <scope>NUCLEOTIDE SEQUENCE [LARGE SCALE GENOMIC DNA]</scope>
    <source>
        <strain evidence="3 4">JCM 14902</strain>
    </source>
</reference>
<dbReference type="InterPro" id="IPR050114">
    <property type="entry name" value="UPF0173_UPF0282_UlaG_hydrolase"/>
</dbReference>
<dbReference type="Proteomes" id="UP001500326">
    <property type="component" value="Unassembled WGS sequence"/>
</dbReference>
<dbReference type="InterPro" id="IPR001279">
    <property type="entry name" value="Metallo-B-lactamas"/>
</dbReference>
<feature type="domain" description="Metallo-beta-lactamase" evidence="2">
    <location>
        <begin position="55"/>
        <end position="235"/>
    </location>
</feature>
<comment type="caution">
    <text evidence="3">The sequence shown here is derived from an EMBL/GenBank/DDBJ whole genome shotgun (WGS) entry which is preliminary data.</text>
</comment>
<dbReference type="RefSeq" id="WP_344057948.1">
    <property type="nucleotide sequence ID" value="NZ_BAAAOH010000001.1"/>
</dbReference>
<dbReference type="SUPFAM" id="SSF56281">
    <property type="entry name" value="Metallo-hydrolase/oxidoreductase"/>
    <property type="match status" value="1"/>
</dbReference>
<dbReference type="InterPro" id="IPR036866">
    <property type="entry name" value="RibonucZ/Hydroxyglut_hydro"/>
</dbReference>
<protein>
    <recommendedName>
        <fullName evidence="2">Metallo-beta-lactamase domain-containing protein</fullName>
    </recommendedName>
</protein>
<gene>
    <name evidence="3" type="ORF">GCM10009777_03560</name>
</gene>
<keyword evidence="4" id="KW-1185">Reference proteome</keyword>
<evidence type="ECO:0000259" key="2">
    <source>
        <dbReference type="Pfam" id="PF12706"/>
    </source>
</evidence>
<feature type="region of interest" description="Disordered" evidence="1">
    <location>
        <begin position="1"/>
        <end position="27"/>
    </location>
</feature>
<evidence type="ECO:0000256" key="1">
    <source>
        <dbReference type="SAM" id="MobiDB-lite"/>
    </source>
</evidence>
<sequence>MANRQSIRVSEDGQAVAPPTEPLGGAAFDDSTDGTALYWLGMAGFLINSRGTLLMVDPVLGGFDMPLLIELPAQTSDISRLDAVLVTHADNDHFSIPTCIDVVPVTGEFHSTNYVAEVMREHGIPGTGHHIGDRFSVGPLSIEVLPADHAWQNDDPEPGTRTFLDEDSCGFWITTPEGTIWAPGDSRLIRDHHLTMPSPTALLFDFSDSDWHFGLDGAVEMANAYPDARLLLHHWGSVDSPDFSPFNGNPEDLFDVVVNPDRIQILAPGEAFAL</sequence>
<name>A0ABN2RT80_9MICO</name>
<dbReference type="PANTHER" id="PTHR43546">
    <property type="entry name" value="UPF0173 METAL-DEPENDENT HYDROLASE MJ1163-RELATED"/>
    <property type="match status" value="1"/>
</dbReference>
<dbReference type="Pfam" id="PF12706">
    <property type="entry name" value="Lactamase_B_2"/>
    <property type="match status" value="1"/>
</dbReference>
<dbReference type="Gene3D" id="3.60.15.10">
    <property type="entry name" value="Ribonuclease Z/Hydroxyacylglutathione hydrolase-like"/>
    <property type="match status" value="1"/>
</dbReference>
<organism evidence="3 4">
    <name type="scientific">Microbacterium pumilum</name>
    <dbReference type="NCBI Taxonomy" id="344165"/>
    <lineage>
        <taxon>Bacteria</taxon>
        <taxon>Bacillati</taxon>
        <taxon>Actinomycetota</taxon>
        <taxon>Actinomycetes</taxon>
        <taxon>Micrococcales</taxon>
        <taxon>Microbacteriaceae</taxon>
        <taxon>Microbacterium</taxon>
    </lineage>
</organism>
<evidence type="ECO:0000313" key="3">
    <source>
        <dbReference type="EMBL" id="GAA1974372.1"/>
    </source>
</evidence>
<dbReference type="EMBL" id="BAAAOH010000001">
    <property type="protein sequence ID" value="GAA1974372.1"/>
    <property type="molecule type" value="Genomic_DNA"/>
</dbReference>